<dbReference type="EMBL" id="AJWY01007376">
    <property type="protein sequence ID" value="EKC64173.1"/>
    <property type="molecule type" value="Genomic_DNA"/>
</dbReference>
<name>K1T2V6_9ZZZZ</name>
<organism evidence="1">
    <name type="scientific">human gut metagenome</name>
    <dbReference type="NCBI Taxonomy" id="408170"/>
    <lineage>
        <taxon>unclassified sequences</taxon>
        <taxon>metagenomes</taxon>
        <taxon>organismal metagenomes</taxon>
    </lineage>
</organism>
<reference evidence="1" key="1">
    <citation type="journal article" date="2013" name="Environ. Microbiol.">
        <title>Microbiota from the distal guts of lean and obese adolescents exhibit partial functional redundancy besides clear differences in community structure.</title>
        <authorList>
            <person name="Ferrer M."/>
            <person name="Ruiz A."/>
            <person name="Lanza F."/>
            <person name="Haange S.B."/>
            <person name="Oberbach A."/>
            <person name="Till H."/>
            <person name="Bargiela R."/>
            <person name="Campoy C."/>
            <person name="Segura M.T."/>
            <person name="Richter M."/>
            <person name="von Bergen M."/>
            <person name="Seifert J."/>
            <person name="Suarez A."/>
        </authorList>
    </citation>
    <scope>NUCLEOTIDE SEQUENCE</scope>
</reference>
<gene>
    <name evidence="1" type="ORF">LEA_10960</name>
</gene>
<keyword evidence="1" id="KW-0808">Transferase</keyword>
<comment type="caution">
    <text evidence="1">The sequence shown here is derived from an EMBL/GenBank/DDBJ whole genome shotgun (WGS) entry which is preliminary data.</text>
</comment>
<feature type="non-terminal residue" evidence="1">
    <location>
        <position position="168"/>
    </location>
</feature>
<protein>
    <submittedName>
        <fullName evidence="1">Glycosyltransferase</fullName>
    </submittedName>
</protein>
<dbReference type="GO" id="GO:0016740">
    <property type="term" value="F:transferase activity"/>
    <property type="evidence" value="ECO:0007669"/>
    <property type="project" value="UniProtKB-KW"/>
</dbReference>
<evidence type="ECO:0000313" key="1">
    <source>
        <dbReference type="EMBL" id="EKC64173.1"/>
    </source>
</evidence>
<dbReference type="SUPFAM" id="SSF53448">
    <property type="entry name" value="Nucleotide-diphospho-sugar transferases"/>
    <property type="match status" value="1"/>
</dbReference>
<accession>K1T2V6</accession>
<dbReference type="Gene3D" id="3.90.550.60">
    <property type="match status" value="1"/>
</dbReference>
<dbReference type="AlphaFoldDB" id="K1T2V6"/>
<dbReference type="InterPro" id="IPR029044">
    <property type="entry name" value="Nucleotide-diphossugar_trans"/>
</dbReference>
<feature type="non-terminal residue" evidence="1">
    <location>
        <position position="1"/>
    </location>
</feature>
<proteinExistence type="predicted"/>
<sequence>SSSKAFSGSVKTDGVIDVTHRKVLKRGLTFQIMPVDIQKYQNTMFEYDLSSFCGLLFHKSLIEKIGYPKAEYFIWYDDSEYSLRIRKESTIINVNSTFINHKTKKSIGTSCVNWRGYYGTRNSGDVIRLYGTHIQFILFSLNIRLAQYKNLIYSFFSKNHHILMLIIS</sequence>